<dbReference type="AlphaFoldDB" id="A0A8J7HYA2"/>
<dbReference type="Proteomes" id="UP000632766">
    <property type="component" value="Unassembled WGS sequence"/>
</dbReference>
<keyword evidence="3" id="KW-0812">Transmembrane</keyword>
<dbReference type="GO" id="GO:0016020">
    <property type="term" value="C:membrane"/>
    <property type="evidence" value="ECO:0007669"/>
    <property type="project" value="UniProtKB-SubCell"/>
</dbReference>
<organism evidence="5 6">
    <name type="scientific">Amazonocrinis nigriterrae CENA67</name>
    <dbReference type="NCBI Taxonomy" id="2794033"/>
    <lineage>
        <taxon>Bacteria</taxon>
        <taxon>Bacillati</taxon>
        <taxon>Cyanobacteriota</taxon>
        <taxon>Cyanophyceae</taxon>
        <taxon>Nostocales</taxon>
        <taxon>Nostocaceae</taxon>
        <taxon>Amazonocrinis</taxon>
        <taxon>Amazonocrinis nigriterrae</taxon>
    </lineage>
</organism>
<keyword evidence="6" id="KW-1185">Reference proteome</keyword>
<keyword evidence="3" id="KW-0472">Membrane</keyword>
<feature type="region of interest" description="Disordered" evidence="2">
    <location>
        <begin position="1"/>
        <end position="37"/>
    </location>
</feature>
<dbReference type="InterPro" id="IPR025564">
    <property type="entry name" value="CAAD_dom"/>
</dbReference>
<comment type="caution">
    <text evidence="5">The sequence shown here is derived from an EMBL/GenBank/DDBJ whole genome shotgun (WGS) entry which is preliminary data.</text>
</comment>
<accession>A0A8J7HYA2</accession>
<dbReference type="PANTHER" id="PTHR33222">
    <property type="match status" value="1"/>
</dbReference>
<evidence type="ECO:0000256" key="3">
    <source>
        <dbReference type="SAM" id="Phobius"/>
    </source>
</evidence>
<protein>
    <submittedName>
        <fullName evidence="5">CAAD domain-containing protein</fullName>
    </submittedName>
</protein>
<evidence type="ECO:0000313" key="6">
    <source>
        <dbReference type="Proteomes" id="UP000632766"/>
    </source>
</evidence>
<name>A0A8J7HYA2_9NOST</name>
<dbReference type="GO" id="GO:0009579">
    <property type="term" value="C:thylakoid"/>
    <property type="evidence" value="ECO:0007669"/>
    <property type="project" value="InterPro"/>
</dbReference>
<reference evidence="5 6" key="1">
    <citation type="journal article" date="2021" name="Int. J. Syst. Evol. Microbiol.">
        <title>Amazonocrinis nigriterrae gen. nov., sp. nov., Atlanticothrix silvestris gen. nov., sp. nov. and Dendronalium phyllosphericum gen. nov., sp. nov., nostocacean cyanobacteria from Brazilian environments.</title>
        <authorList>
            <person name="Alvarenga D.O."/>
            <person name="Andreote A.P.D."/>
            <person name="Branco L.H.Z."/>
            <person name="Delbaje E."/>
            <person name="Cruz R.B."/>
            <person name="Varani A.M."/>
            <person name="Fiore M.F."/>
        </authorList>
    </citation>
    <scope>NUCLEOTIDE SEQUENCE [LARGE SCALE GENOMIC DNA]</scope>
    <source>
        <strain evidence="5 6">CENA67</strain>
    </source>
</reference>
<dbReference type="RefSeq" id="WP_198128241.1">
    <property type="nucleotide sequence ID" value="NZ_JAECZC010000097.1"/>
</dbReference>
<comment type="subcellular location">
    <subcellularLocation>
        <location evidence="1">Membrane</location>
        <topology evidence="1">Multi-pass membrane protein</topology>
    </subcellularLocation>
</comment>
<dbReference type="Pfam" id="PF14159">
    <property type="entry name" value="CAAD"/>
    <property type="match status" value="1"/>
</dbReference>
<sequence>METEQQQLESSNTTSPEGVLLLDSPANQNLPKLPPVNEPEAQWQRVARKTSEFLEQLPEYIGNFFDNYKQALTNVVLILAAIVTGKIVLTILDAINDIPLLEPIFELIGIIYATWFVFRYLIKYSTRQELAKEIQSLKQQIVGD</sequence>
<keyword evidence="3" id="KW-1133">Transmembrane helix</keyword>
<evidence type="ECO:0000256" key="2">
    <source>
        <dbReference type="SAM" id="MobiDB-lite"/>
    </source>
</evidence>
<feature type="transmembrane region" description="Helical" evidence="3">
    <location>
        <begin position="104"/>
        <end position="122"/>
    </location>
</feature>
<dbReference type="InterPro" id="IPR033344">
    <property type="entry name" value="CURT1"/>
</dbReference>
<feature type="domain" description="Cyanobacterial aminoacyl-tRNA synthetase CAAD" evidence="4">
    <location>
        <begin position="59"/>
        <end position="143"/>
    </location>
</feature>
<evidence type="ECO:0000259" key="4">
    <source>
        <dbReference type="Pfam" id="PF14159"/>
    </source>
</evidence>
<evidence type="ECO:0000256" key="1">
    <source>
        <dbReference type="ARBA" id="ARBA00004141"/>
    </source>
</evidence>
<feature type="transmembrane region" description="Helical" evidence="3">
    <location>
        <begin position="71"/>
        <end position="92"/>
    </location>
</feature>
<proteinExistence type="predicted"/>
<evidence type="ECO:0000313" key="5">
    <source>
        <dbReference type="EMBL" id="MBH8566490.1"/>
    </source>
</evidence>
<dbReference type="PANTHER" id="PTHR33222:SF4">
    <property type="entry name" value="PROTEIN CURVATURE THYLAKOID 1A, CHLOROPLASTIC"/>
    <property type="match status" value="1"/>
</dbReference>
<dbReference type="EMBL" id="JAECZC010000097">
    <property type="protein sequence ID" value="MBH8566490.1"/>
    <property type="molecule type" value="Genomic_DNA"/>
</dbReference>
<gene>
    <name evidence="5" type="ORF">I8748_30790</name>
</gene>
<feature type="compositionally biased region" description="Polar residues" evidence="2">
    <location>
        <begin position="1"/>
        <end position="16"/>
    </location>
</feature>